<feature type="transmembrane region" description="Helical" evidence="7">
    <location>
        <begin position="18"/>
        <end position="38"/>
    </location>
</feature>
<evidence type="ECO:0000259" key="8">
    <source>
        <dbReference type="PROSITE" id="PS51007"/>
    </source>
</evidence>
<dbReference type="GO" id="GO:0009055">
    <property type="term" value="F:electron transfer activity"/>
    <property type="evidence" value="ECO:0007669"/>
    <property type="project" value="InterPro"/>
</dbReference>
<dbReference type="Gene3D" id="1.10.760.10">
    <property type="entry name" value="Cytochrome c-like domain"/>
    <property type="match status" value="2"/>
</dbReference>
<comment type="caution">
    <text evidence="9">The sequence shown here is derived from an EMBL/GenBank/DDBJ whole genome shotgun (WGS) entry which is preliminary data.</text>
</comment>
<dbReference type="GO" id="GO:0046872">
    <property type="term" value="F:metal ion binding"/>
    <property type="evidence" value="ECO:0007669"/>
    <property type="project" value="UniProtKB-KW"/>
</dbReference>
<keyword evidence="7" id="KW-1133">Transmembrane helix</keyword>
<dbReference type="Pfam" id="PF00034">
    <property type="entry name" value="Cytochrom_C"/>
    <property type="match status" value="2"/>
</dbReference>
<dbReference type="PANTHER" id="PTHR37823:SF1">
    <property type="entry name" value="CYTOCHROME C-553-LIKE"/>
    <property type="match status" value="1"/>
</dbReference>
<evidence type="ECO:0000256" key="2">
    <source>
        <dbReference type="ARBA" id="ARBA00022617"/>
    </source>
</evidence>
<dbReference type="InterPro" id="IPR051811">
    <property type="entry name" value="Cytochrome_c550/c551-like"/>
</dbReference>
<keyword evidence="2 6" id="KW-0349">Heme</keyword>
<keyword evidence="10" id="KW-1185">Reference proteome</keyword>
<dbReference type="AlphaFoldDB" id="A0A368KAF6"/>
<dbReference type="InterPro" id="IPR009056">
    <property type="entry name" value="Cyt_c-like_dom"/>
</dbReference>
<dbReference type="EMBL" id="QFWQ01000009">
    <property type="protein sequence ID" value="RCS28930.1"/>
    <property type="molecule type" value="Genomic_DNA"/>
</dbReference>
<dbReference type="GO" id="GO:0020037">
    <property type="term" value="F:heme binding"/>
    <property type="evidence" value="ECO:0007669"/>
    <property type="project" value="InterPro"/>
</dbReference>
<dbReference type="InterPro" id="IPR036909">
    <property type="entry name" value="Cyt_c-like_dom_sf"/>
</dbReference>
<sequence length="321" mass="33699">MSCGVGGSSCETPRRRGAFVMLGIMTLAFVVLSLFSFMKSRGQVTPDTVSYGPYKAEDGKRVFQAYNCMGCHTMVGNGAYLGPDLTREYAQAGPAWLAAFLPSAGSWPTAAAVRAQLQDPVQHADTGAATIEAYDGKFPEAADRVGRRGGKPSNMPNLPLSKDEIGQLIAYLKYTSAMNTEGWPPRVEAEAGLDERVRLALGVQAIAPAAAAPAIPPVAAAADPAARGAQLVKDNGCTACHATTGQRLVGPGWGGLYGSRVSLADGSSVMADDAYLVESIRQPNAKIVAGYPASVMPSYDTLLKNDEVDAIVAYLHSLEKQ</sequence>
<evidence type="ECO:0000313" key="9">
    <source>
        <dbReference type="EMBL" id="RCS28930.1"/>
    </source>
</evidence>
<evidence type="ECO:0000256" key="7">
    <source>
        <dbReference type="SAM" id="Phobius"/>
    </source>
</evidence>
<evidence type="ECO:0000256" key="6">
    <source>
        <dbReference type="PROSITE-ProRule" id="PRU00433"/>
    </source>
</evidence>
<dbReference type="SUPFAM" id="SSF46626">
    <property type="entry name" value="Cytochrome c"/>
    <property type="match status" value="2"/>
</dbReference>
<name>A0A368KAF6_9GAMM</name>
<dbReference type="Proteomes" id="UP000252387">
    <property type="component" value="Unassembled WGS sequence"/>
</dbReference>
<protein>
    <submittedName>
        <fullName evidence="9">Cytochrome c</fullName>
    </submittedName>
</protein>
<organism evidence="9 10">
    <name type="scientific">Rhodanobacter denitrificans</name>
    <dbReference type="NCBI Taxonomy" id="666685"/>
    <lineage>
        <taxon>Bacteria</taxon>
        <taxon>Pseudomonadati</taxon>
        <taxon>Pseudomonadota</taxon>
        <taxon>Gammaproteobacteria</taxon>
        <taxon>Lysobacterales</taxon>
        <taxon>Rhodanobacteraceae</taxon>
        <taxon>Rhodanobacter</taxon>
    </lineage>
</organism>
<gene>
    <name evidence="9" type="ORF">DEO45_14645</name>
</gene>
<keyword evidence="4" id="KW-0249">Electron transport</keyword>
<reference evidence="9 10" key="1">
    <citation type="submission" date="2018-05" db="EMBL/GenBank/DDBJ databases">
        <title>Draft genome sequence of Rhodanobacter denitrificans Yn1 isolated from gold copper mine.</title>
        <authorList>
            <person name="Yang N."/>
            <person name="Mazhar H.S."/>
            <person name="Rensing C."/>
        </authorList>
    </citation>
    <scope>NUCLEOTIDE SEQUENCE [LARGE SCALE GENOMIC DNA]</scope>
    <source>
        <strain evidence="9 10">Yn1</strain>
    </source>
</reference>
<keyword evidence="5 6" id="KW-0408">Iron</keyword>
<dbReference type="PANTHER" id="PTHR37823">
    <property type="entry name" value="CYTOCHROME C-553-LIKE"/>
    <property type="match status" value="1"/>
</dbReference>
<accession>A0A368KAF6</accession>
<evidence type="ECO:0000313" key="10">
    <source>
        <dbReference type="Proteomes" id="UP000252387"/>
    </source>
</evidence>
<keyword evidence="7" id="KW-0472">Membrane</keyword>
<evidence type="ECO:0000256" key="4">
    <source>
        <dbReference type="ARBA" id="ARBA00022982"/>
    </source>
</evidence>
<dbReference type="RefSeq" id="WP_114345086.1">
    <property type="nucleotide sequence ID" value="NZ_QFWQ01000009.1"/>
</dbReference>
<dbReference type="OrthoDB" id="9809720at2"/>
<feature type="domain" description="Cytochrome c" evidence="8">
    <location>
        <begin position="54"/>
        <end position="176"/>
    </location>
</feature>
<keyword evidence="3 6" id="KW-0479">Metal-binding</keyword>
<keyword evidence="1" id="KW-0813">Transport</keyword>
<feature type="domain" description="Cytochrome c" evidence="8">
    <location>
        <begin position="223"/>
        <end position="319"/>
    </location>
</feature>
<keyword evidence="7" id="KW-0812">Transmembrane</keyword>
<evidence type="ECO:0000256" key="5">
    <source>
        <dbReference type="ARBA" id="ARBA00023004"/>
    </source>
</evidence>
<evidence type="ECO:0000256" key="1">
    <source>
        <dbReference type="ARBA" id="ARBA00022448"/>
    </source>
</evidence>
<evidence type="ECO:0000256" key="3">
    <source>
        <dbReference type="ARBA" id="ARBA00022723"/>
    </source>
</evidence>
<proteinExistence type="predicted"/>
<dbReference type="PROSITE" id="PS51007">
    <property type="entry name" value="CYTC"/>
    <property type="match status" value="2"/>
</dbReference>